<evidence type="ECO:0000313" key="2">
    <source>
        <dbReference type="EMBL" id="KAJ9680401.1"/>
    </source>
</evidence>
<dbReference type="Proteomes" id="UP001168098">
    <property type="component" value="Unassembled WGS sequence"/>
</dbReference>
<organism evidence="2 3">
    <name type="scientific">Vitis rotundifolia</name>
    <name type="common">Muscadine grape</name>
    <dbReference type="NCBI Taxonomy" id="103349"/>
    <lineage>
        <taxon>Eukaryota</taxon>
        <taxon>Viridiplantae</taxon>
        <taxon>Streptophyta</taxon>
        <taxon>Embryophyta</taxon>
        <taxon>Tracheophyta</taxon>
        <taxon>Spermatophyta</taxon>
        <taxon>Magnoliopsida</taxon>
        <taxon>eudicotyledons</taxon>
        <taxon>Gunneridae</taxon>
        <taxon>Pentapetalae</taxon>
        <taxon>rosids</taxon>
        <taxon>Vitales</taxon>
        <taxon>Vitaceae</taxon>
        <taxon>Viteae</taxon>
        <taxon>Vitis</taxon>
    </lineage>
</organism>
<dbReference type="EMBL" id="JARBHA010000015">
    <property type="protein sequence ID" value="KAJ9680401.1"/>
    <property type="molecule type" value="Genomic_DNA"/>
</dbReference>
<name>A0AA38Z119_VITRO</name>
<keyword evidence="3" id="KW-1185">Reference proteome</keyword>
<protein>
    <recommendedName>
        <fullName evidence="1">Retrotransposon Copia-like N-terminal domain-containing protein</fullName>
    </recommendedName>
</protein>
<accession>A0AA38Z119</accession>
<proteinExistence type="predicted"/>
<dbReference type="Pfam" id="PF14244">
    <property type="entry name" value="Retrotran_gag_3"/>
    <property type="match status" value="1"/>
</dbReference>
<feature type="domain" description="Retrotransposon Copia-like N-terminal" evidence="1">
    <location>
        <begin position="37"/>
        <end position="73"/>
    </location>
</feature>
<evidence type="ECO:0000259" key="1">
    <source>
        <dbReference type="Pfam" id="PF14244"/>
    </source>
</evidence>
<dbReference type="AlphaFoldDB" id="A0AA38Z119"/>
<comment type="caution">
    <text evidence="2">The sequence shown here is derived from an EMBL/GenBank/DDBJ whole genome shotgun (WGS) entry which is preliminary data.</text>
</comment>
<reference evidence="2 3" key="1">
    <citation type="journal article" date="2023" name="BMC Biotechnol.">
        <title>Vitis rotundifolia cv Carlos genome sequencing.</title>
        <authorList>
            <person name="Huff M."/>
            <person name="Hulse-Kemp A."/>
            <person name="Scheffler B."/>
            <person name="Youngblood R."/>
            <person name="Simpson S."/>
            <person name="Babiker E."/>
            <person name="Staton M."/>
        </authorList>
    </citation>
    <scope>NUCLEOTIDE SEQUENCE [LARGE SCALE GENOMIC DNA]</scope>
    <source>
        <tissue evidence="2">Leaf</tissue>
    </source>
</reference>
<dbReference type="InterPro" id="IPR029472">
    <property type="entry name" value="Copia-like_N"/>
</dbReference>
<evidence type="ECO:0000313" key="3">
    <source>
        <dbReference type="Proteomes" id="UP001168098"/>
    </source>
</evidence>
<gene>
    <name evidence="2" type="ORF">PVL29_019662</name>
</gene>
<sequence length="96" mass="10659">MADEFSSSFTNLAVLTTGNTLSSQPNTLISINDATQISLKLSKMNYASWRAQFTDLLFGYDLLGFLDGTTPCPPETILQFGFTTPISNLKCKLWKR</sequence>